<gene>
    <name evidence="2" type="ORF">KK078_19990</name>
</gene>
<reference evidence="2 3" key="1">
    <citation type="submission" date="2021-05" db="EMBL/GenBank/DDBJ databases">
        <title>A Polyphasic approach of four new species of the genus Ohtaekwangia: Ohtaekwangia histidinii sp. nov., Ohtaekwangia cretensis sp. nov., Ohtaekwangia indiensis sp. nov., Ohtaekwangia reichenbachii sp. nov. from diverse environment.</title>
        <authorList>
            <person name="Octaviana S."/>
        </authorList>
    </citation>
    <scope>NUCLEOTIDE SEQUENCE [LARGE SCALE GENOMIC DNA]</scope>
    <source>
        <strain evidence="2 3">PWU37</strain>
    </source>
</reference>
<keyword evidence="1" id="KW-1133">Transmembrane helix</keyword>
<dbReference type="Proteomes" id="UP001319180">
    <property type="component" value="Unassembled WGS sequence"/>
</dbReference>
<organism evidence="2 3">
    <name type="scientific">Dawidia soli</name>
    <dbReference type="NCBI Taxonomy" id="2782352"/>
    <lineage>
        <taxon>Bacteria</taxon>
        <taxon>Pseudomonadati</taxon>
        <taxon>Bacteroidota</taxon>
        <taxon>Cytophagia</taxon>
        <taxon>Cytophagales</taxon>
        <taxon>Chryseotaleaceae</taxon>
        <taxon>Dawidia</taxon>
    </lineage>
</organism>
<evidence type="ECO:0000256" key="1">
    <source>
        <dbReference type="SAM" id="Phobius"/>
    </source>
</evidence>
<name>A0AAP2DDQ3_9BACT</name>
<protein>
    <submittedName>
        <fullName evidence="2">Uncharacterized protein</fullName>
    </submittedName>
</protein>
<feature type="transmembrane region" description="Helical" evidence="1">
    <location>
        <begin position="60"/>
        <end position="79"/>
    </location>
</feature>
<evidence type="ECO:0000313" key="2">
    <source>
        <dbReference type="EMBL" id="MBT1688860.1"/>
    </source>
</evidence>
<comment type="caution">
    <text evidence="2">The sequence shown here is derived from an EMBL/GenBank/DDBJ whole genome shotgun (WGS) entry which is preliminary data.</text>
</comment>
<sequence>MEKTRSHPIQAEKFLNELIPRTRISKPYPPLFRPLQDAAPNPAFSMTVSKIFDTRRANIALLRIGYLLAFATLGNSFLLNSGLFTVREQLMHPDKEVIKIFWIAHKFPKHMEGIHIITLPKDMRAFLVIFSLATRSSTSQFAIVLPGPTAPGIKVYDFIESELCTGDGTTFLNFTTEKLPDKNYLKDKASAFLAQAYWQEFTNDGYTPRFAP</sequence>
<keyword evidence="1" id="KW-0472">Membrane</keyword>
<dbReference type="RefSeq" id="WP_254092087.1">
    <property type="nucleotide sequence ID" value="NZ_JAHESC010000032.1"/>
</dbReference>
<dbReference type="EMBL" id="JAHESC010000032">
    <property type="protein sequence ID" value="MBT1688860.1"/>
    <property type="molecule type" value="Genomic_DNA"/>
</dbReference>
<evidence type="ECO:0000313" key="3">
    <source>
        <dbReference type="Proteomes" id="UP001319180"/>
    </source>
</evidence>
<proteinExistence type="predicted"/>
<keyword evidence="1" id="KW-0812">Transmembrane</keyword>
<keyword evidence="3" id="KW-1185">Reference proteome</keyword>
<dbReference type="AlphaFoldDB" id="A0AAP2DDQ3"/>
<accession>A0AAP2DDQ3</accession>